<dbReference type="InterPro" id="IPR002343">
    <property type="entry name" value="Hud_Sxl_RNA"/>
</dbReference>
<dbReference type="OrthoDB" id="21467at2759"/>
<dbReference type="SUPFAM" id="SSF54928">
    <property type="entry name" value="RNA-binding domain, RBD"/>
    <property type="match status" value="3"/>
</dbReference>
<gene>
    <name evidence="4" type="primary">ELAVL1</name>
    <name evidence="4" type="ORF">AK812_SmicGene31553</name>
</gene>
<dbReference type="PRINTS" id="PR00961">
    <property type="entry name" value="HUDSXLRNA"/>
</dbReference>
<name>A0A1Q9CWJ5_SYMMI</name>
<proteinExistence type="predicted"/>
<dbReference type="Proteomes" id="UP000186817">
    <property type="component" value="Unassembled WGS sequence"/>
</dbReference>
<dbReference type="InterPro" id="IPR035979">
    <property type="entry name" value="RBD_domain_sf"/>
</dbReference>
<dbReference type="PANTHER" id="PTHR15241:SF304">
    <property type="entry name" value="RRM DOMAIN-CONTAINING PROTEIN"/>
    <property type="match status" value="1"/>
</dbReference>
<evidence type="ECO:0000256" key="2">
    <source>
        <dbReference type="ARBA" id="ARBA00022884"/>
    </source>
</evidence>
<dbReference type="EMBL" id="LSRX01000871">
    <property type="protein sequence ID" value="OLP87259.1"/>
    <property type="molecule type" value="Genomic_DNA"/>
</dbReference>
<sequence>MLPGNLLSNGANSNLYVAGLPPSTSEDTLRQLFNNFGDVASVRTFFGKTPQAPSYGFVKFRYDAQALAAIAGMNGRDFNGHTMTVRLANNDTTGPYPRNAAPPVAPVVGGTNLYVSGLPPDMDENGMKDLFRKFGNVVSVKLAREARIYKQYGFVHYTSPDEAEAAINAMNNRIIDRDYQLTVKYANSSERAWQMREQAATQAAMANNPAAAVVAVAQALAAAAAAAAPAASPGVAAGEEDRSRPGFTLHVTGLPQGTSKEQLESFFAAFGQVTAKVLDDGMASGKAVALLRLMSRDEADRLVMEYNGKVLPGLEAPLSVRLASPETPPGPGPQAAAAVRGPAPGPAGSERYEPYTGKGSPEAASQAGSASAPPREMRYPSPASSEFMVAVSETVSRVKGFRPVLAHTMDPTNLYIKGLPNNADELYLYSIFSPFGAIQSVRLLRDGAGACTGAALLKFGITEDAELAIRTISGNKLPDGVVLDVTVKTVRS</sequence>
<comment type="caution">
    <text evidence="4">The sequence shown here is derived from an EMBL/GenBank/DDBJ whole genome shotgun (WGS) entry which is preliminary data.</text>
</comment>
<dbReference type="InterPro" id="IPR012677">
    <property type="entry name" value="Nucleotide-bd_a/b_plait_sf"/>
</dbReference>
<keyword evidence="5" id="KW-1185">Reference proteome</keyword>
<keyword evidence="2" id="KW-0694">RNA-binding</keyword>
<dbReference type="SMART" id="SM00360">
    <property type="entry name" value="RRM"/>
    <property type="match status" value="4"/>
</dbReference>
<dbReference type="GO" id="GO:1990904">
    <property type="term" value="C:ribonucleoprotein complex"/>
    <property type="evidence" value="ECO:0007669"/>
    <property type="project" value="InterPro"/>
</dbReference>
<evidence type="ECO:0000256" key="3">
    <source>
        <dbReference type="SAM" id="MobiDB-lite"/>
    </source>
</evidence>
<dbReference type="GO" id="GO:0003723">
    <property type="term" value="F:RNA binding"/>
    <property type="evidence" value="ECO:0007669"/>
    <property type="project" value="UniProtKB-UniRule"/>
</dbReference>
<dbReference type="PROSITE" id="PS50102">
    <property type="entry name" value="RRM"/>
    <property type="match status" value="4"/>
</dbReference>
<evidence type="ECO:0000313" key="5">
    <source>
        <dbReference type="Proteomes" id="UP000186817"/>
    </source>
</evidence>
<dbReference type="Pfam" id="PF00076">
    <property type="entry name" value="RRM_1"/>
    <property type="match status" value="4"/>
</dbReference>
<dbReference type="Gene3D" id="3.30.70.330">
    <property type="match status" value="4"/>
</dbReference>
<dbReference type="InterPro" id="IPR000504">
    <property type="entry name" value="RRM_dom"/>
</dbReference>
<dbReference type="CDD" id="cd00590">
    <property type="entry name" value="RRM_SF"/>
    <property type="match status" value="3"/>
</dbReference>
<accession>A0A1Q9CWJ5</accession>
<evidence type="ECO:0000313" key="4">
    <source>
        <dbReference type="EMBL" id="OLP87259.1"/>
    </source>
</evidence>
<feature type="region of interest" description="Disordered" evidence="3">
    <location>
        <begin position="321"/>
        <end position="381"/>
    </location>
</feature>
<feature type="compositionally biased region" description="Low complexity" evidence="3">
    <location>
        <begin position="333"/>
        <end position="348"/>
    </location>
</feature>
<keyword evidence="1" id="KW-0677">Repeat</keyword>
<feature type="compositionally biased region" description="Low complexity" evidence="3">
    <location>
        <begin position="360"/>
        <end position="374"/>
    </location>
</feature>
<evidence type="ECO:0000256" key="1">
    <source>
        <dbReference type="ARBA" id="ARBA00022737"/>
    </source>
</evidence>
<protein>
    <submittedName>
        <fullName evidence="4">ELAV-like protein 1</fullName>
    </submittedName>
</protein>
<reference evidence="4 5" key="1">
    <citation type="submission" date="2016-02" db="EMBL/GenBank/DDBJ databases">
        <title>Genome analysis of coral dinoflagellate symbionts highlights evolutionary adaptations to a symbiotic lifestyle.</title>
        <authorList>
            <person name="Aranda M."/>
            <person name="Li Y."/>
            <person name="Liew Y.J."/>
            <person name="Baumgarten S."/>
            <person name="Simakov O."/>
            <person name="Wilson M."/>
            <person name="Piel J."/>
            <person name="Ashoor H."/>
            <person name="Bougouffa S."/>
            <person name="Bajic V.B."/>
            <person name="Ryu T."/>
            <person name="Ravasi T."/>
            <person name="Bayer T."/>
            <person name="Micklem G."/>
            <person name="Kim H."/>
            <person name="Bhak J."/>
            <person name="Lajeunesse T.C."/>
            <person name="Voolstra C.R."/>
        </authorList>
    </citation>
    <scope>NUCLEOTIDE SEQUENCE [LARGE SCALE GENOMIC DNA]</scope>
    <source>
        <strain evidence="4 5">CCMP2467</strain>
    </source>
</reference>
<dbReference type="PANTHER" id="PTHR15241">
    <property type="entry name" value="TRANSFORMER-2-RELATED"/>
    <property type="match status" value="1"/>
</dbReference>
<organism evidence="4 5">
    <name type="scientific">Symbiodinium microadriaticum</name>
    <name type="common">Dinoflagellate</name>
    <name type="synonym">Zooxanthella microadriatica</name>
    <dbReference type="NCBI Taxonomy" id="2951"/>
    <lineage>
        <taxon>Eukaryota</taxon>
        <taxon>Sar</taxon>
        <taxon>Alveolata</taxon>
        <taxon>Dinophyceae</taxon>
        <taxon>Suessiales</taxon>
        <taxon>Symbiodiniaceae</taxon>
        <taxon>Symbiodinium</taxon>
    </lineage>
</organism>
<dbReference type="AlphaFoldDB" id="A0A1Q9CWJ5"/>